<organism evidence="2">
    <name type="scientific">Ostreococcus mediterraneus</name>
    <dbReference type="NCBI Taxonomy" id="1486918"/>
    <lineage>
        <taxon>Eukaryota</taxon>
        <taxon>Viridiplantae</taxon>
        <taxon>Chlorophyta</taxon>
        <taxon>Mamiellophyceae</taxon>
        <taxon>Mamiellales</taxon>
        <taxon>Bathycoccaceae</taxon>
        <taxon>Ostreococcus</taxon>
    </lineage>
</organism>
<evidence type="ECO:0000313" key="2">
    <source>
        <dbReference type="EMBL" id="CAD8813921.1"/>
    </source>
</evidence>
<name>A0A7S0Z8F4_9CHLO</name>
<accession>A0A7S0Z8F4</accession>
<dbReference type="EMBL" id="HBFO01007198">
    <property type="protein sequence ID" value="CAD8813921.1"/>
    <property type="molecule type" value="Transcribed_RNA"/>
</dbReference>
<evidence type="ECO:0000256" key="1">
    <source>
        <dbReference type="SAM" id="MobiDB-lite"/>
    </source>
</evidence>
<feature type="region of interest" description="Disordered" evidence="1">
    <location>
        <begin position="129"/>
        <end position="158"/>
    </location>
</feature>
<dbReference type="AlphaFoldDB" id="A0A7S0Z8F4"/>
<feature type="region of interest" description="Disordered" evidence="1">
    <location>
        <begin position="206"/>
        <end position="329"/>
    </location>
</feature>
<proteinExistence type="predicted"/>
<protein>
    <submittedName>
        <fullName evidence="2">Uncharacterized protein</fullName>
    </submittedName>
</protein>
<gene>
    <name evidence="2" type="ORF">OMED0930_LOCUS5038</name>
</gene>
<dbReference type="PANTHER" id="PTHR31065:SF1">
    <property type="entry name" value="OS09G0116050 PROTEIN"/>
    <property type="match status" value="1"/>
</dbReference>
<dbReference type="PANTHER" id="PTHR31065">
    <property type="entry name" value="PLATZ TRANSCRIPTION FACTOR FAMILY PROTEIN"/>
    <property type="match status" value="1"/>
</dbReference>
<feature type="compositionally biased region" description="Basic residues" evidence="1">
    <location>
        <begin position="316"/>
        <end position="329"/>
    </location>
</feature>
<sequence length="329" mass="35371">MAMDLRHIGRMSHGLTNSTRTAAPRAHEQNHDLPPSIAWIPDMIAAPFFAPCATHATGAKGEMLTLFSLRDRCSLCPVCAVERKVEHTVQVRRSSYHNVVRVQDVCKLIDVTGIQTYIINSARVVFLNERPHPRGGGSNTKGSGENKKRDNSRAQTGILGHSDCSHCHRILQSDNNSYCSISCKVKGGEDMLPKAGAIDFAYAEETMKPTPRKSSGKSGKSGSGSEKSAGAGGRGGATSPSGSDKRANARHRSPVSENSKGASVTVKVEDWKHEQSSAAHETPLKKPALSAKRKSSFIRASDAPVTPSLTYTTPSVHRRKSKPKKSPVG</sequence>
<reference evidence="2" key="1">
    <citation type="submission" date="2021-01" db="EMBL/GenBank/DDBJ databases">
        <authorList>
            <person name="Corre E."/>
            <person name="Pelletier E."/>
            <person name="Niang G."/>
            <person name="Scheremetjew M."/>
            <person name="Finn R."/>
            <person name="Kale V."/>
            <person name="Holt S."/>
            <person name="Cochrane G."/>
            <person name="Meng A."/>
            <person name="Brown T."/>
            <person name="Cohen L."/>
        </authorList>
    </citation>
    <scope>NUCLEOTIDE SEQUENCE</scope>
    <source>
        <strain evidence="2">Clade-D-RCC1621</strain>
    </source>
</reference>
<dbReference type="InterPro" id="IPR006734">
    <property type="entry name" value="PLATZ"/>
</dbReference>
<feature type="compositionally biased region" description="Low complexity" evidence="1">
    <location>
        <begin position="216"/>
        <end position="229"/>
    </location>
</feature>
<dbReference type="Pfam" id="PF04640">
    <property type="entry name" value="PLATZ"/>
    <property type="match status" value="1"/>
</dbReference>